<feature type="chain" id="PRO_5001869221" evidence="1">
    <location>
        <begin position="26"/>
        <end position="245"/>
    </location>
</feature>
<gene>
    <name evidence="2" type="ORF">N787_12870</name>
</gene>
<dbReference type="RefSeq" id="WP_052575348.1">
    <property type="nucleotide sequence ID" value="NZ_AVCK01000029.1"/>
</dbReference>
<dbReference type="EMBL" id="AVCK01000029">
    <property type="protein sequence ID" value="KFN45419.1"/>
    <property type="molecule type" value="Genomic_DNA"/>
</dbReference>
<dbReference type="OrthoDB" id="8900715at2"/>
<keyword evidence="1" id="KW-0732">Signal</keyword>
<dbReference type="STRING" id="1384056.N787_12870"/>
<comment type="caution">
    <text evidence="2">The sequence shown here is derived from an EMBL/GenBank/DDBJ whole genome shotgun (WGS) entry which is preliminary data.</text>
</comment>
<organism evidence="2 3">
    <name type="scientific">Arenimonas metalli CF5-1</name>
    <dbReference type="NCBI Taxonomy" id="1384056"/>
    <lineage>
        <taxon>Bacteria</taxon>
        <taxon>Pseudomonadati</taxon>
        <taxon>Pseudomonadota</taxon>
        <taxon>Gammaproteobacteria</taxon>
        <taxon>Lysobacterales</taxon>
        <taxon>Lysobacteraceae</taxon>
        <taxon>Arenimonas</taxon>
    </lineage>
</organism>
<dbReference type="Proteomes" id="UP000029393">
    <property type="component" value="Unassembled WGS sequence"/>
</dbReference>
<proteinExistence type="predicted"/>
<dbReference type="AlphaFoldDB" id="A0A091B3J0"/>
<dbReference type="PATRIC" id="fig|1384056.3.peg.1900"/>
<protein>
    <submittedName>
        <fullName evidence="2">Uncharacterized protein</fullName>
    </submittedName>
</protein>
<accession>A0A091B3J0</accession>
<name>A0A091B3J0_9GAMM</name>
<evidence type="ECO:0000313" key="3">
    <source>
        <dbReference type="Proteomes" id="UP000029393"/>
    </source>
</evidence>
<reference evidence="2 3" key="1">
    <citation type="submission" date="2013-09" db="EMBL/GenBank/DDBJ databases">
        <title>Genome sequencing of Arenimonas metalli.</title>
        <authorList>
            <person name="Chen F."/>
            <person name="Wang G."/>
        </authorList>
    </citation>
    <scope>NUCLEOTIDE SEQUENCE [LARGE SCALE GENOMIC DNA]</scope>
    <source>
        <strain evidence="2 3">CF5-1</strain>
    </source>
</reference>
<dbReference type="eggNOG" id="ENOG5032VXH">
    <property type="taxonomic scope" value="Bacteria"/>
</dbReference>
<sequence length="245" mass="26639">MAPTRRIRWHLAWALALWLPLQALAYDQNRVATDDAGRPLRIQGSVVVVEPDIELTEVTAGGLQEPRREWSEAARRHFPAAVARLLDEGGTARRPDFDLPDDLAPESRLGQVVRLNEAVATSIAVYTRSGSYLATKDRRLDWTLGPGVETLREATGADYALFTYIRDSYASSGRKAMRVLGFLAGAAMGGYVDIGGGQQVGVATLVDLRTGQVVWFNLMSNQSGDLRDAEGAAQTVDDMLSGLPL</sequence>
<feature type="signal peptide" evidence="1">
    <location>
        <begin position="1"/>
        <end position="25"/>
    </location>
</feature>
<evidence type="ECO:0000313" key="2">
    <source>
        <dbReference type="EMBL" id="KFN45419.1"/>
    </source>
</evidence>
<evidence type="ECO:0000256" key="1">
    <source>
        <dbReference type="SAM" id="SignalP"/>
    </source>
</evidence>
<keyword evidence="3" id="KW-1185">Reference proteome</keyword>